<sequence length="100" mass="10906">MQVLDGITNAPAGFQCGAEGTHVGPSRTKVMVLGFEQSTLGWIRVRMARFRAIRGWKMSWYIRRASQVDGGPKWLDGNFQPGADGGDSSPKPTLTLSDQP</sequence>
<feature type="compositionally biased region" description="Polar residues" evidence="1">
    <location>
        <begin position="90"/>
        <end position="100"/>
    </location>
</feature>
<reference evidence="2 3" key="1">
    <citation type="submission" date="2019-04" db="EMBL/GenBank/DDBJ databases">
        <title>A novel phosphate-accumulating bacterium identified in bioreactor for phosphate removal from wastewater.</title>
        <authorList>
            <person name="Kotlyarov R.Y."/>
            <person name="Beletsky A.V."/>
            <person name="Kallistova A.Y."/>
            <person name="Dorofeev A.G."/>
            <person name="Nikolaev Y.Y."/>
            <person name="Pimenov N.V."/>
            <person name="Ravin N.V."/>
            <person name="Mardanov A.V."/>
        </authorList>
    </citation>
    <scope>NUCLEOTIDE SEQUENCE [LARGE SCALE GENOMIC DNA]</scope>
    <source>
        <strain evidence="2 3">Bin19</strain>
    </source>
</reference>
<proteinExistence type="predicted"/>
<accession>A0A5S4EIL6</accession>
<dbReference type="Proteomes" id="UP000306324">
    <property type="component" value="Unassembled WGS sequence"/>
</dbReference>
<dbReference type="AlphaFoldDB" id="A0A5S4EIL6"/>
<comment type="caution">
    <text evidence="2">The sequence shown here is derived from an EMBL/GenBank/DDBJ whole genome shotgun (WGS) entry which is preliminary data.</text>
</comment>
<dbReference type="EMBL" id="SWAD01000114">
    <property type="protein sequence ID" value="TMQ75168.1"/>
    <property type="molecule type" value="Genomic_DNA"/>
</dbReference>
<dbReference type="RefSeq" id="WP_138678876.1">
    <property type="nucleotide sequence ID" value="NZ_SWAD01000114.1"/>
</dbReference>
<gene>
    <name evidence="2" type="ORF">ACCUM_1888</name>
</gene>
<name>A0A5S4EIL6_9PROT</name>
<protein>
    <submittedName>
        <fullName evidence="2">Uncharacterized protein</fullName>
    </submittedName>
</protein>
<keyword evidence="3" id="KW-1185">Reference proteome</keyword>
<evidence type="ECO:0000313" key="3">
    <source>
        <dbReference type="Proteomes" id="UP000306324"/>
    </source>
</evidence>
<evidence type="ECO:0000313" key="2">
    <source>
        <dbReference type="EMBL" id="TMQ75168.1"/>
    </source>
</evidence>
<organism evidence="2 3">
    <name type="scientific">Candidatus Accumulibacter phosphatis</name>
    <dbReference type="NCBI Taxonomy" id="327160"/>
    <lineage>
        <taxon>Bacteria</taxon>
        <taxon>Pseudomonadati</taxon>
        <taxon>Pseudomonadota</taxon>
        <taxon>Betaproteobacteria</taxon>
        <taxon>Candidatus Accumulibacter</taxon>
    </lineage>
</organism>
<evidence type="ECO:0000256" key="1">
    <source>
        <dbReference type="SAM" id="MobiDB-lite"/>
    </source>
</evidence>
<feature type="region of interest" description="Disordered" evidence="1">
    <location>
        <begin position="72"/>
        <end position="100"/>
    </location>
</feature>